<evidence type="ECO:0000256" key="1">
    <source>
        <dbReference type="SAM" id="MobiDB-lite"/>
    </source>
</evidence>
<dbReference type="AlphaFoldDB" id="A0A7T8GTT1"/>
<accession>A0A7T8GTT1</accession>
<evidence type="ECO:0000313" key="3">
    <source>
        <dbReference type="Proteomes" id="UP000595437"/>
    </source>
</evidence>
<protein>
    <submittedName>
        <fullName evidence="2">Uncharacterized protein</fullName>
    </submittedName>
</protein>
<reference evidence="3" key="1">
    <citation type="submission" date="2021-01" db="EMBL/GenBank/DDBJ databases">
        <title>Caligus Genome Assembly.</title>
        <authorList>
            <person name="Gallardo-Escarate C."/>
        </authorList>
    </citation>
    <scope>NUCLEOTIDE SEQUENCE [LARGE SCALE GENOMIC DNA]</scope>
</reference>
<feature type="compositionally biased region" description="Polar residues" evidence="1">
    <location>
        <begin position="15"/>
        <end position="31"/>
    </location>
</feature>
<proteinExistence type="predicted"/>
<sequence>MEYLSVQMLHGPFQRDSNPSSGSETMESALAVSNKSVKNHLRRQCVDIDFLKHSSQPLRTNPFGGCDDENI</sequence>
<gene>
    <name evidence="2" type="ORF">FKW44_017590</name>
</gene>
<name>A0A7T8GTT1_CALRO</name>
<organism evidence="2 3">
    <name type="scientific">Caligus rogercresseyi</name>
    <name type="common">Sea louse</name>
    <dbReference type="NCBI Taxonomy" id="217165"/>
    <lineage>
        <taxon>Eukaryota</taxon>
        <taxon>Metazoa</taxon>
        <taxon>Ecdysozoa</taxon>
        <taxon>Arthropoda</taxon>
        <taxon>Crustacea</taxon>
        <taxon>Multicrustacea</taxon>
        <taxon>Hexanauplia</taxon>
        <taxon>Copepoda</taxon>
        <taxon>Siphonostomatoida</taxon>
        <taxon>Caligidae</taxon>
        <taxon>Caligus</taxon>
    </lineage>
</organism>
<evidence type="ECO:0000313" key="2">
    <source>
        <dbReference type="EMBL" id="QQP37356.1"/>
    </source>
</evidence>
<dbReference type="Proteomes" id="UP000595437">
    <property type="component" value="Chromosome 12"/>
</dbReference>
<keyword evidence="3" id="KW-1185">Reference proteome</keyword>
<dbReference type="EMBL" id="CP045901">
    <property type="protein sequence ID" value="QQP37356.1"/>
    <property type="molecule type" value="Genomic_DNA"/>
</dbReference>
<feature type="region of interest" description="Disordered" evidence="1">
    <location>
        <begin position="1"/>
        <end position="31"/>
    </location>
</feature>